<name>U5QDE8_GLOK1</name>
<protein>
    <submittedName>
        <fullName evidence="1">Uncharacterized protein</fullName>
    </submittedName>
</protein>
<dbReference type="Proteomes" id="UP000017396">
    <property type="component" value="Chromosome"/>
</dbReference>
<accession>U5QDE8</accession>
<gene>
    <name evidence="1" type="ORF">GKIL_0706</name>
</gene>
<proteinExistence type="predicted"/>
<evidence type="ECO:0000313" key="1">
    <source>
        <dbReference type="EMBL" id="AGY56952.1"/>
    </source>
</evidence>
<sequence>MSKFSRIITALERPDMQVLEMALNERQHLPKHESNYITYLACFTHYDFALELLKQFGIYSLPETKIPVFSMNSTVHFTLSCC</sequence>
<keyword evidence="2" id="KW-1185">Reference proteome</keyword>
<organism evidence="1 2">
    <name type="scientific">Gloeobacter kilaueensis (strain ATCC BAA-2537 / CCAP 1431/1 / ULC 316 / JS1)</name>
    <dbReference type="NCBI Taxonomy" id="1183438"/>
    <lineage>
        <taxon>Bacteria</taxon>
        <taxon>Bacillati</taxon>
        <taxon>Cyanobacteriota</taxon>
        <taxon>Cyanophyceae</taxon>
        <taxon>Gloeobacterales</taxon>
        <taxon>Gloeobacteraceae</taxon>
        <taxon>Gloeobacter</taxon>
    </lineage>
</organism>
<dbReference type="KEGG" id="glj:GKIL_0706"/>
<dbReference type="EMBL" id="CP003587">
    <property type="protein sequence ID" value="AGY56952.1"/>
    <property type="molecule type" value="Genomic_DNA"/>
</dbReference>
<reference evidence="1 2" key="1">
    <citation type="journal article" date="2013" name="PLoS ONE">
        <title>Cultivation and Complete Genome Sequencing of Gloeobacter kilaueensis sp. nov., from a Lava Cave in Kilauea Caldera, Hawai'i.</title>
        <authorList>
            <person name="Saw J.H."/>
            <person name="Schatz M."/>
            <person name="Brown M.V."/>
            <person name="Kunkel D.D."/>
            <person name="Foster J.S."/>
            <person name="Shick H."/>
            <person name="Christensen S."/>
            <person name="Hou S."/>
            <person name="Wan X."/>
            <person name="Donachie S.P."/>
        </authorList>
    </citation>
    <scope>NUCLEOTIDE SEQUENCE [LARGE SCALE GENOMIC DNA]</scope>
    <source>
        <strain evidence="2">JS</strain>
    </source>
</reference>
<evidence type="ECO:0000313" key="2">
    <source>
        <dbReference type="Proteomes" id="UP000017396"/>
    </source>
</evidence>
<dbReference type="AlphaFoldDB" id="U5QDE8"/>
<dbReference type="HOGENOM" id="CLU_2553458_0_0_3"/>